<dbReference type="SMART" id="SM00184">
    <property type="entry name" value="RING"/>
    <property type="match status" value="1"/>
</dbReference>
<evidence type="ECO:0000256" key="3">
    <source>
        <dbReference type="ARBA" id="ARBA00022833"/>
    </source>
</evidence>
<dbReference type="AlphaFoldDB" id="A0A194XS49"/>
<dbReference type="GO" id="GO:0008270">
    <property type="term" value="F:zinc ion binding"/>
    <property type="evidence" value="ECO:0007669"/>
    <property type="project" value="UniProtKB-KW"/>
</dbReference>
<evidence type="ECO:0000259" key="8">
    <source>
        <dbReference type="PROSITE" id="PS50145"/>
    </source>
</evidence>
<dbReference type="KEGG" id="psco:LY89DRAFT_713648"/>
<evidence type="ECO:0000256" key="4">
    <source>
        <dbReference type="PROSITE-ProRule" id="PRU00207"/>
    </source>
</evidence>
<organism evidence="9 10">
    <name type="scientific">Mollisia scopiformis</name>
    <name type="common">Conifer needle endophyte fungus</name>
    <name type="synonym">Phialocephala scopiformis</name>
    <dbReference type="NCBI Taxonomy" id="149040"/>
    <lineage>
        <taxon>Eukaryota</taxon>
        <taxon>Fungi</taxon>
        <taxon>Dikarya</taxon>
        <taxon>Ascomycota</taxon>
        <taxon>Pezizomycotina</taxon>
        <taxon>Leotiomycetes</taxon>
        <taxon>Helotiales</taxon>
        <taxon>Mollisiaceae</taxon>
        <taxon>Mollisia</taxon>
    </lineage>
</organism>
<feature type="coiled-coil region" evidence="5">
    <location>
        <begin position="421"/>
        <end position="448"/>
    </location>
</feature>
<dbReference type="InParanoid" id="A0A194XS49"/>
<dbReference type="Pfam" id="PF13923">
    <property type="entry name" value="zf-C3HC4_2"/>
    <property type="match status" value="1"/>
</dbReference>
<dbReference type="PROSITE" id="PS00518">
    <property type="entry name" value="ZF_RING_1"/>
    <property type="match status" value="1"/>
</dbReference>
<reference evidence="9 10" key="1">
    <citation type="submission" date="2015-10" db="EMBL/GenBank/DDBJ databases">
        <title>Full genome of DAOMC 229536 Phialocephala scopiformis, a fungal endophyte of spruce producing the potent anti-insectan compound rugulosin.</title>
        <authorList>
            <consortium name="DOE Joint Genome Institute"/>
            <person name="Walker A.K."/>
            <person name="Frasz S.L."/>
            <person name="Seifert K.A."/>
            <person name="Miller J.D."/>
            <person name="Mondo S.J."/>
            <person name="Labutti K."/>
            <person name="Lipzen A."/>
            <person name="Dockter R."/>
            <person name="Kennedy M."/>
            <person name="Grigoriev I.V."/>
            <person name="Spatafora J.W."/>
        </authorList>
    </citation>
    <scope>NUCLEOTIDE SEQUENCE [LARGE SCALE GENOMIC DNA]</scope>
    <source>
        <strain evidence="9 10">CBS 120377</strain>
    </source>
</reference>
<dbReference type="PANTHER" id="PTHR10131">
    <property type="entry name" value="TNF RECEPTOR ASSOCIATED FACTOR"/>
    <property type="match status" value="1"/>
</dbReference>
<dbReference type="EMBL" id="KQ947405">
    <property type="protein sequence ID" value="KUJ23125.1"/>
    <property type="molecule type" value="Genomic_DNA"/>
</dbReference>
<dbReference type="PANTHER" id="PTHR10131:SF94">
    <property type="entry name" value="TNF RECEPTOR-ASSOCIATED FACTOR 4"/>
    <property type="match status" value="1"/>
</dbReference>
<feature type="zinc finger region" description="TRAF-type" evidence="4">
    <location>
        <begin position="269"/>
        <end position="318"/>
    </location>
</feature>
<dbReference type="InterPro" id="IPR013083">
    <property type="entry name" value="Znf_RING/FYVE/PHD"/>
</dbReference>
<name>A0A194XS49_MOLSC</name>
<dbReference type="PROSITE" id="PS50089">
    <property type="entry name" value="ZF_RING_2"/>
    <property type="match status" value="1"/>
</dbReference>
<proteinExistence type="predicted"/>
<evidence type="ECO:0000256" key="2">
    <source>
        <dbReference type="ARBA" id="ARBA00022771"/>
    </source>
</evidence>
<evidence type="ECO:0000256" key="1">
    <source>
        <dbReference type="ARBA" id="ARBA00022723"/>
    </source>
</evidence>
<sequence length="527" mass="59957">MPPPNSPVQPNDVSAPALIPDSSLPTPHFREDDEDIEDDAIRTINYHPFDVKEEFDERFDQIKPFVRPLPSAYIEAPQARFHGPILDTDGQPSQNIDTLRLVHKIDFSALDYLSHVDQNLMCSICRMAFYKPVMARRCLHLFCRSCLDQAIKHNGAVCPIDRRSLELPPDVSSENVAGSFVKAPHAIRNQVDALIVQCPACLDQVVRSEVESHLANECPEALMSCPGKNNVENCQYQILRKDLTARCLHYIGRCDDCGEKVLMIDMRLHKRYDCKERMTSCALCGTEYNKFDAQDHHDECPEIEASCKWVDFGCTHRMVKRSSLQSHEDNCNFRFIGNQIEMLTTQMSHLKVQLKDRQRISDSRIGVLESTTRETEKNVRRFTRAQNEDYATLMGRNPLSGLSEDVDPVVTTSDYHIMSLLERQTNRIDRMEANIHEIEASVRASEARSTTTIFNEIIPIKNEVMELRSSQQTNAMHTRWLMQLRLAENRRRGTTVGSNAGGGGESNNSSPIVPHRSSDSLHQPPRL</sequence>
<dbReference type="OrthoDB" id="1630758at2759"/>
<accession>A0A194XS49</accession>
<dbReference type="GeneID" id="28827793"/>
<evidence type="ECO:0000256" key="5">
    <source>
        <dbReference type="SAM" id="Coils"/>
    </source>
</evidence>
<feature type="region of interest" description="Disordered" evidence="6">
    <location>
        <begin position="1"/>
        <end position="35"/>
    </location>
</feature>
<feature type="domain" description="TRAF-type" evidence="8">
    <location>
        <begin position="269"/>
        <end position="318"/>
    </location>
</feature>
<dbReference type="Gene3D" id="3.30.40.10">
    <property type="entry name" value="Zinc/RING finger domain, C3HC4 (zinc finger)"/>
    <property type="match status" value="3"/>
</dbReference>
<protein>
    <submittedName>
        <fullName evidence="9">Uncharacterized protein</fullName>
    </submittedName>
</protein>
<feature type="region of interest" description="Disordered" evidence="6">
    <location>
        <begin position="492"/>
        <end position="527"/>
    </location>
</feature>
<evidence type="ECO:0000313" key="9">
    <source>
        <dbReference type="EMBL" id="KUJ23125.1"/>
    </source>
</evidence>
<evidence type="ECO:0000256" key="6">
    <source>
        <dbReference type="SAM" id="MobiDB-lite"/>
    </source>
</evidence>
<keyword evidence="2 4" id="KW-0863">Zinc-finger</keyword>
<dbReference type="InterPro" id="IPR017907">
    <property type="entry name" value="Znf_RING_CS"/>
</dbReference>
<evidence type="ECO:0000313" key="10">
    <source>
        <dbReference type="Proteomes" id="UP000070700"/>
    </source>
</evidence>
<keyword evidence="5" id="KW-0175">Coiled coil</keyword>
<keyword evidence="10" id="KW-1185">Reference proteome</keyword>
<feature type="domain" description="RING-type" evidence="7">
    <location>
        <begin position="122"/>
        <end position="162"/>
    </location>
</feature>
<evidence type="ECO:0000259" key="7">
    <source>
        <dbReference type="PROSITE" id="PS50089"/>
    </source>
</evidence>
<gene>
    <name evidence="9" type="ORF">LY89DRAFT_713648</name>
</gene>
<keyword evidence="1 4" id="KW-0479">Metal-binding</keyword>
<dbReference type="InterPro" id="IPR001841">
    <property type="entry name" value="Znf_RING"/>
</dbReference>
<dbReference type="InterPro" id="IPR001293">
    <property type="entry name" value="Znf_TRAF"/>
</dbReference>
<dbReference type="Proteomes" id="UP000070700">
    <property type="component" value="Unassembled WGS sequence"/>
</dbReference>
<dbReference type="SUPFAM" id="SSF57850">
    <property type="entry name" value="RING/U-box"/>
    <property type="match status" value="1"/>
</dbReference>
<dbReference type="RefSeq" id="XP_018077480.1">
    <property type="nucleotide sequence ID" value="XM_018218067.1"/>
</dbReference>
<dbReference type="PROSITE" id="PS50145">
    <property type="entry name" value="ZF_TRAF"/>
    <property type="match status" value="1"/>
</dbReference>
<keyword evidence="3 4" id="KW-0862">Zinc</keyword>
<dbReference type="STRING" id="149040.A0A194XS49"/>